<evidence type="ECO:0000256" key="1">
    <source>
        <dbReference type="SAM" id="MobiDB-lite"/>
    </source>
</evidence>
<feature type="region of interest" description="Disordered" evidence="1">
    <location>
        <begin position="1"/>
        <end position="24"/>
    </location>
</feature>
<proteinExistence type="predicted"/>
<comment type="caution">
    <text evidence="3">The sequence shown here is derived from an EMBL/GenBank/DDBJ whole genome shotgun (WGS) entry which is preliminary data.</text>
</comment>
<gene>
    <name evidence="3" type="ORF">G2W53_028812</name>
</gene>
<reference evidence="3" key="1">
    <citation type="submission" date="2020-09" db="EMBL/GenBank/DDBJ databases">
        <title>Genome-Enabled Discovery of Anthraquinone Biosynthesis in Senna tora.</title>
        <authorList>
            <person name="Kang S.-H."/>
            <person name="Pandey R.P."/>
            <person name="Lee C.-M."/>
            <person name="Sim J.-S."/>
            <person name="Jeong J.-T."/>
            <person name="Choi B.-S."/>
            <person name="Jung M."/>
            <person name="Ginzburg D."/>
            <person name="Zhao K."/>
            <person name="Won S.Y."/>
            <person name="Oh T.-J."/>
            <person name="Yu Y."/>
            <person name="Kim N.-H."/>
            <person name="Lee O.R."/>
            <person name="Lee T.-H."/>
            <person name="Bashyal P."/>
            <person name="Kim T.-S."/>
            <person name="Lee W.-H."/>
            <person name="Kawkins C."/>
            <person name="Kim C.-K."/>
            <person name="Kim J.S."/>
            <person name="Ahn B.O."/>
            <person name="Rhee S.Y."/>
            <person name="Sohng J.K."/>
        </authorList>
    </citation>
    <scope>NUCLEOTIDE SEQUENCE</scope>
    <source>
        <tissue evidence="3">Leaf</tissue>
    </source>
</reference>
<feature type="domain" description="Reverse transcriptase Ty1/copia-type" evidence="2">
    <location>
        <begin position="171"/>
        <end position="228"/>
    </location>
</feature>
<feature type="region of interest" description="Disordered" evidence="1">
    <location>
        <begin position="74"/>
        <end position="133"/>
    </location>
</feature>
<evidence type="ECO:0000259" key="2">
    <source>
        <dbReference type="Pfam" id="PF07727"/>
    </source>
</evidence>
<dbReference type="AlphaFoldDB" id="A0A834T427"/>
<dbReference type="PANTHER" id="PTHR11439">
    <property type="entry name" value="GAG-POL-RELATED RETROTRANSPOSON"/>
    <property type="match status" value="1"/>
</dbReference>
<dbReference type="Proteomes" id="UP000634136">
    <property type="component" value="Unassembled WGS sequence"/>
</dbReference>
<name>A0A834T427_9FABA</name>
<sequence length="314" mass="34293">MAAVSSSASSIGSGSASSSSSTSASPKTFSIFGSFSQVATVKLDRTNYLWWVATIFPLIKENFLEAYVDGTGQIPPEKDDSSARAQPPNNWKGGGSNQNFRGGRRGRGRGRGGPNTRSSFFNRRGASSQNEEQCVIPAVINGDRDRWASLTANSPTGSTATGARDPNIPSQKLNDQFALKDLGQIYYFLGVEVFRDNSGFHLCQAKYAMDILKRFDMLDCAPVPTPMVTGRPFTAKDGIVMKDPSKFRKAIGSLQYLVITRPGIAFAVNKLSQFLAQPTDVHIQGVKRILRYIKGTFHMGVHIKPFFGIIYTKD</sequence>
<accession>A0A834T427</accession>
<dbReference type="OrthoDB" id="1416215at2759"/>
<dbReference type="Pfam" id="PF07727">
    <property type="entry name" value="RVT_2"/>
    <property type="match status" value="1"/>
</dbReference>
<organism evidence="3 4">
    <name type="scientific">Senna tora</name>
    <dbReference type="NCBI Taxonomy" id="362788"/>
    <lineage>
        <taxon>Eukaryota</taxon>
        <taxon>Viridiplantae</taxon>
        <taxon>Streptophyta</taxon>
        <taxon>Embryophyta</taxon>
        <taxon>Tracheophyta</taxon>
        <taxon>Spermatophyta</taxon>
        <taxon>Magnoliopsida</taxon>
        <taxon>eudicotyledons</taxon>
        <taxon>Gunneridae</taxon>
        <taxon>Pentapetalae</taxon>
        <taxon>rosids</taxon>
        <taxon>fabids</taxon>
        <taxon>Fabales</taxon>
        <taxon>Fabaceae</taxon>
        <taxon>Caesalpinioideae</taxon>
        <taxon>Cassia clade</taxon>
        <taxon>Senna</taxon>
    </lineage>
</organism>
<dbReference type="PANTHER" id="PTHR11439:SF455">
    <property type="entry name" value="RLK (RECEPTOR-LIKE PROTEIN KINASE) 8, PUTATIVE-RELATED"/>
    <property type="match status" value="1"/>
</dbReference>
<dbReference type="EMBL" id="JAAIUW010000009">
    <property type="protein sequence ID" value="KAF7814843.1"/>
    <property type="molecule type" value="Genomic_DNA"/>
</dbReference>
<feature type="compositionally biased region" description="Polar residues" evidence="1">
    <location>
        <begin position="115"/>
        <end position="132"/>
    </location>
</feature>
<evidence type="ECO:0000313" key="4">
    <source>
        <dbReference type="Proteomes" id="UP000634136"/>
    </source>
</evidence>
<protein>
    <submittedName>
        <fullName evidence="3">Copia protein</fullName>
    </submittedName>
</protein>
<keyword evidence="4" id="KW-1185">Reference proteome</keyword>
<dbReference type="InterPro" id="IPR013103">
    <property type="entry name" value="RVT_2"/>
</dbReference>
<evidence type="ECO:0000313" key="3">
    <source>
        <dbReference type="EMBL" id="KAF7814843.1"/>
    </source>
</evidence>